<evidence type="ECO:0000313" key="1">
    <source>
        <dbReference type="EMBL" id="WAM31346.1"/>
    </source>
</evidence>
<dbReference type="InterPro" id="IPR043129">
    <property type="entry name" value="ATPase_NBD"/>
</dbReference>
<name>A0ABY7BGZ4_9FIRM</name>
<dbReference type="Proteomes" id="UP001164745">
    <property type="component" value="Chromosome"/>
</dbReference>
<dbReference type="EMBL" id="CP113864">
    <property type="protein sequence ID" value="WAM31346.1"/>
    <property type="molecule type" value="Genomic_DNA"/>
</dbReference>
<sequence length="65" mass="7073">MSKILTIDIGTTACKVIVFDLQGNILAMSNKDPEGAQKVIETAKKISYRLGYVEGKEKISKGESL</sequence>
<dbReference type="RefSeq" id="WP_045166203.1">
    <property type="nucleotide sequence ID" value="NZ_CP113864.1"/>
</dbReference>
<protein>
    <recommendedName>
        <fullName evidence="3">Carbohydrate kinase FGGY N-terminal domain-containing protein</fullName>
    </recommendedName>
</protein>
<evidence type="ECO:0008006" key="3">
    <source>
        <dbReference type="Google" id="ProtNLM"/>
    </source>
</evidence>
<organism evidence="1 2">
    <name type="scientific">Caldicellulosiruptor naganoensis</name>
    <dbReference type="NCBI Taxonomy" id="29324"/>
    <lineage>
        <taxon>Bacteria</taxon>
        <taxon>Bacillati</taxon>
        <taxon>Bacillota</taxon>
        <taxon>Bacillota incertae sedis</taxon>
        <taxon>Caldicellulosiruptorales</taxon>
        <taxon>Caldicellulosiruptoraceae</taxon>
        <taxon>Caldicellulosiruptor</taxon>
    </lineage>
</organism>
<reference evidence="1" key="1">
    <citation type="submission" date="2022-12" db="EMBL/GenBank/DDBJ databases">
        <authorList>
            <person name="Bing R.G."/>
            <person name="Willard D.J."/>
            <person name="Manesh M.J.H."/>
            <person name="Laemthong T."/>
            <person name="Crosby J.R."/>
            <person name="Kelly R.M."/>
        </authorList>
    </citation>
    <scope>NUCLEOTIDE SEQUENCE</scope>
    <source>
        <strain evidence="1">DSM 8991</strain>
    </source>
</reference>
<proteinExistence type="predicted"/>
<evidence type="ECO:0000313" key="2">
    <source>
        <dbReference type="Proteomes" id="UP001164745"/>
    </source>
</evidence>
<accession>A0ABY7BGZ4</accession>
<keyword evidence="2" id="KW-1185">Reference proteome</keyword>
<dbReference type="Gene3D" id="3.30.420.40">
    <property type="match status" value="1"/>
</dbReference>
<gene>
    <name evidence="1" type="ORF">OTJ99_002196</name>
</gene>
<dbReference type="SUPFAM" id="SSF53067">
    <property type="entry name" value="Actin-like ATPase domain"/>
    <property type="match status" value="1"/>
</dbReference>